<evidence type="ECO:0000313" key="1">
    <source>
        <dbReference type="EMBL" id="VFJ68608.1"/>
    </source>
</evidence>
<dbReference type="AlphaFoldDB" id="A0A450TLQ6"/>
<name>A0A450TLQ6_9GAMM</name>
<dbReference type="InterPro" id="IPR007460">
    <property type="entry name" value="BrnT_toxin"/>
</dbReference>
<reference evidence="1" key="1">
    <citation type="submission" date="2019-02" db="EMBL/GenBank/DDBJ databases">
        <authorList>
            <person name="Gruber-Vodicka R. H."/>
            <person name="Seah K. B. B."/>
        </authorList>
    </citation>
    <scope>NUCLEOTIDE SEQUENCE</scope>
    <source>
        <strain evidence="1">BECK_DK161</strain>
    </source>
</reference>
<dbReference type="Gene3D" id="3.10.450.530">
    <property type="entry name" value="Ribonuclease toxin, BrnT, of type II toxin-antitoxin system"/>
    <property type="match status" value="1"/>
</dbReference>
<accession>A0A450TLQ6</accession>
<dbReference type="Pfam" id="PF04365">
    <property type="entry name" value="BrnT_toxin"/>
    <property type="match status" value="1"/>
</dbReference>
<proteinExistence type="predicted"/>
<sequence length="94" mass="11138">MPFEITKIVWFEDIVDKLIWKHQVDEAEVVEVLENHPRFRRKEAGFVAGEDVYAAFGKTNENRLLSVFFVYTKDKRAIIVSARDMTEKERKKYA</sequence>
<protein>
    <submittedName>
        <fullName evidence="1">Uncharacterized conserved protein, DUF497 family</fullName>
    </submittedName>
</protein>
<dbReference type="InterPro" id="IPR038573">
    <property type="entry name" value="BrnT_sf"/>
</dbReference>
<gene>
    <name evidence="1" type="ORF">BECKDK2373C_GA0170839_11884</name>
</gene>
<dbReference type="EMBL" id="CAADEY010000188">
    <property type="protein sequence ID" value="VFJ68608.1"/>
    <property type="molecule type" value="Genomic_DNA"/>
</dbReference>
<organism evidence="1">
    <name type="scientific">Candidatus Kentrum sp. DK</name>
    <dbReference type="NCBI Taxonomy" id="2126562"/>
    <lineage>
        <taxon>Bacteria</taxon>
        <taxon>Pseudomonadati</taxon>
        <taxon>Pseudomonadota</taxon>
        <taxon>Gammaproteobacteria</taxon>
        <taxon>Candidatus Kentrum</taxon>
    </lineage>
</organism>